<evidence type="ECO:0000259" key="3">
    <source>
        <dbReference type="Pfam" id="PF24883"/>
    </source>
</evidence>
<organism evidence="4 5">
    <name type="scientific">Colletotrichum salicis</name>
    <dbReference type="NCBI Taxonomy" id="1209931"/>
    <lineage>
        <taxon>Eukaryota</taxon>
        <taxon>Fungi</taxon>
        <taxon>Dikarya</taxon>
        <taxon>Ascomycota</taxon>
        <taxon>Pezizomycotina</taxon>
        <taxon>Sordariomycetes</taxon>
        <taxon>Hypocreomycetidae</taxon>
        <taxon>Glomerellales</taxon>
        <taxon>Glomerellaceae</taxon>
        <taxon>Colletotrichum</taxon>
        <taxon>Colletotrichum acutatum species complex</taxon>
    </lineage>
</organism>
<dbReference type="Pfam" id="PF24883">
    <property type="entry name" value="NPHP3_N"/>
    <property type="match status" value="1"/>
</dbReference>
<dbReference type="AlphaFoldDB" id="A0A135UPJ1"/>
<evidence type="ECO:0000313" key="5">
    <source>
        <dbReference type="Proteomes" id="UP000070121"/>
    </source>
</evidence>
<comment type="caution">
    <text evidence="4">The sequence shown here is derived from an EMBL/GenBank/DDBJ whole genome shotgun (WGS) entry which is preliminary data.</text>
</comment>
<evidence type="ECO:0000256" key="1">
    <source>
        <dbReference type="ARBA" id="ARBA00022737"/>
    </source>
</evidence>
<feature type="domain" description="NWD NACHT-NTPase N-terminal" evidence="2">
    <location>
        <begin position="52"/>
        <end position="255"/>
    </location>
</feature>
<protein>
    <submittedName>
        <fullName evidence="4">Uncharacterized protein</fullName>
    </submittedName>
</protein>
<dbReference type="Pfam" id="PF17100">
    <property type="entry name" value="NACHT_N"/>
    <property type="match status" value="1"/>
</dbReference>
<dbReference type="OrthoDB" id="4845674at2759"/>
<dbReference type="InterPro" id="IPR031359">
    <property type="entry name" value="NACHT_N"/>
</dbReference>
<keyword evidence="5" id="KW-1185">Reference proteome</keyword>
<dbReference type="STRING" id="1209931.A0A135UPJ1"/>
<evidence type="ECO:0000313" key="4">
    <source>
        <dbReference type="EMBL" id="KXH62310.1"/>
    </source>
</evidence>
<reference evidence="4 5" key="1">
    <citation type="submission" date="2014-02" db="EMBL/GenBank/DDBJ databases">
        <title>The genome sequence of Colletotrichum salicis CBS 607.94.</title>
        <authorList>
            <person name="Baroncelli R."/>
            <person name="Thon M.R."/>
        </authorList>
    </citation>
    <scope>NUCLEOTIDE SEQUENCE [LARGE SCALE GENOMIC DNA]</scope>
    <source>
        <strain evidence="4 5">CBS 607.94</strain>
    </source>
</reference>
<dbReference type="EMBL" id="JFFI01001186">
    <property type="protein sequence ID" value="KXH62310.1"/>
    <property type="molecule type" value="Genomic_DNA"/>
</dbReference>
<name>A0A135UPJ1_9PEZI</name>
<sequence length="537" mass="61877">MQLERKRDRWRRRLLGSKDRPLTAFSQSDEGSAPENVDMPNKLQQILETPDDVWAAAFQKFQESDGDLAKAYAKHLNPACDEGAAVFDIEFVESVVKKPHRKRDEKQWKVAFDGKSIHVRSQVEKMVKFVLWTDDAVKAAVSTQPYAALAWTAVSIFLPFVKAGTELHDTMLAGLEEINRMLVFWNISETSVCPFRSHEKKGFYGVFIEFHHQIIRYYPHATCHLSSPQRSRAWENLVGWNGWEADTKSINDLNQSCQSYLEIVQLQVSQDSMESQLVEIYNSRLALEDISQSLKEIQYRYEDQIERAPLDSLYGDFKGHKNTNPERVQGTYDWVLQDKRFHLWRDSQSSSLLWISAGPGYRKSVLSRALIDENLLRSSKRAFFEAENPSASSHIDGDEARLAISEEIDLFIEKNLPNLVGPLPKSDQEDIRECLKAMENRTYLWLRLVFQMIQEEPGVYGIKSDITGLFEHLPAEASDIYEKVLRRFYDEPKTKLLFQLMLASPRPLNLREADGALTVLSTSKTQWKSKKNFHDGC</sequence>
<dbReference type="Proteomes" id="UP000070121">
    <property type="component" value="Unassembled WGS sequence"/>
</dbReference>
<evidence type="ECO:0000259" key="2">
    <source>
        <dbReference type="Pfam" id="PF17100"/>
    </source>
</evidence>
<feature type="domain" description="Nephrocystin 3-like N-terminal" evidence="3">
    <location>
        <begin position="330"/>
        <end position="381"/>
    </location>
</feature>
<proteinExistence type="predicted"/>
<dbReference type="PANTHER" id="PTHR10039">
    <property type="entry name" value="AMELOGENIN"/>
    <property type="match status" value="1"/>
</dbReference>
<accession>A0A135UPJ1</accession>
<dbReference type="InterPro" id="IPR056884">
    <property type="entry name" value="NPHP3-like_N"/>
</dbReference>
<keyword evidence="1" id="KW-0677">Repeat</keyword>
<gene>
    <name evidence="4" type="ORF">CSAL01_09796</name>
</gene>